<dbReference type="InterPro" id="IPR014746">
    <property type="entry name" value="Gln_synth/guanido_kin_cat_dom"/>
</dbReference>
<evidence type="ECO:0000313" key="7">
    <source>
        <dbReference type="Proteomes" id="UP000076038"/>
    </source>
</evidence>
<keyword evidence="2 5" id="KW-0547">Nucleotide-binding</keyword>
<dbReference type="InterPro" id="IPR006336">
    <property type="entry name" value="GCS2"/>
</dbReference>
<sequence length="379" mass="40134">MSAKAVPTVGVEEEFFLADIDMLRPVAVGPGVVAHARAAGIDAVSELTEVQVEANSRPLQCLRELRENVISTRATLSAVALAQGAHLLAAGVSPVAPADRGRLPISDGSRYRRLAETYGALAESVATCGGHIHVEVPDKETAIGVCNVVRPWLPTLLALTCNSAIHDGVDTRHSSWRSTVWGRWPTAGPPPHLSSTAEYDDLVGSMIETGMILDEASLYWDVRPSSHQPTVEVRVGDVPAVAEEMVLSAALVRGLVVTALRSIDRGEPALVVAGNHLAAAYHRARMDGLTGVAVDPSTGRPVSASSLLRSLVRYVEPALTSTGDLRCVQTSLERLTHLGNGAQRQRRIFSRNADAAAVAAHAARFTTAEWNSPVAQDAG</sequence>
<dbReference type="InterPro" id="IPR050141">
    <property type="entry name" value="GCL_type2/YbdK_subfam"/>
</dbReference>
<evidence type="ECO:0000256" key="1">
    <source>
        <dbReference type="ARBA" id="ARBA00022598"/>
    </source>
</evidence>
<proteinExistence type="inferred from homology"/>
<dbReference type="HAMAP" id="MF_01609">
    <property type="entry name" value="Glu_cys_ligase_2"/>
    <property type="match status" value="1"/>
</dbReference>
<dbReference type="NCBIfam" id="TIGR02050">
    <property type="entry name" value="gshA_cyan_rel"/>
    <property type="match status" value="1"/>
</dbReference>
<organism evidence="6 7">
    <name type="scientific">Rhodococcoides fascians</name>
    <name type="common">Rhodococcus fascians</name>
    <dbReference type="NCBI Taxonomy" id="1828"/>
    <lineage>
        <taxon>Bacteria</taxon>
        <taxon>Bacillati</taxon>
        <taxon>Actinomycetota</taxon>
        <taxon>Actinomycetes</taxon>
        <taxon>Mycobacteriales</taxon>
        <taxon>Nocardiaceae</taxon>
        <taxon>Rhodococcoides</taxon>
    </lineage>
</organism>
<keyword evidence="3 5" id="KW-0067">ATP-binding</keyword>
<dbReference type="Gene3D" id="3.30.590.20">
    <property type="match status" value="1"/>
</dbReference>
<comment type="similarity">
    <text evidence="5">Belongs to the glutamate--cysteine ligase type 2 family. YbdK subfamily.</text>
</comment>
<dbReference type="GO" id="GO:0042398">
    <property type="term" value="P:modified amino acid biosynthetic process"/>
    <property type="evidence" value="ECO:0007669"/>
    <property type="project" value="InterPro"/>
</dbReference>
<name>A0A143QL91_RHOFA</name>
<dbReference type="GO" id="GO:0004357">
    <property type="term" value="F:glutamate-cysteine ligase activity"/>
    <property type="evidence" value="ECO:0007669"/>
    <property type="project" value="UniProtKB-EC"/>
</dbReference>
<evidence type="ECO:0000256" key="2">
    <source>
        <dbReference type="ARBA" id="ARBA00022741"/>
    </source>
</evidence>
<dbReference type="PANTHER" id="PTHR36510">
    <property type="entry name" value="GLUTAMATE--CYSTEINE LIGASE 2-RELATED"/>
    <property type="match status" value="1"/>
</dbReference>
<comment type="function">
    <text evidence="5">ATP-dependent carboxylate-amine ligase which exhibits weak glutamate--cysteine ligase activity.</text>
</comment>
<evidence type="ECO:0000256" key="4">
    <source>
        <dbReference type="ARBA" id="ARBA00048819"/>
    </source>
</evidence>
<gene>
    <name evidence="6" type="primary">ybdK</name>
    <name evidence="6" type="ORF">A3Q41_02390</name>
</gene>
<dbReference type="NCBIfam" id="NF010041">
    <property type="entry name" value="PRK13517.1-1"/>
    <property type="match status" value="1"/>
</dbReference>
<protein>
    <recommendedName>
        <fullName evidence="5">Putative glutamate--cysteine ligase 2</fullName>
        <ecNumber evidence="5">6.3.2.2</ecNumber>
    </recommendedName>
    <alternativeName>
        <fullName evidence="5">Gamma-glutamylcysteine synthetase 2</fullName>
        <shortName evidence="5">GCS 2</shortName>
        <shortName evidence="5">Gamma-GCS 2</shortName>
    </alternativeName>
</protein>
<dbReference type="EMBL" id="CP015220">
    <property type="protein sequence ID" value="AMY23691.1"/>
    <property type="molecule type" value="Genomic_DNA"/>
</dbReference>
<reference evidence="6 7" key="1">
    <citation type="journal article" date="2016" name="Genome Announc.">
        <title>Complete Genome and Plasmid Sequences for Rhodococcus fascians D188 and Draft Sequences for Rhodococcus Isolates PBTS 1 and PBTS 2.</title>
        <authorList>
            <person name="Stamler R.A."/>
            <person name="Vereecke D."/>
            <person name="Zhang Y."/>
            <person name="Schilkey F."/>
            <person name="Devitt N."/>
            <person name="Randall J.J."/>
        </authorList>
    </citation>
    <scope>NUCLEOTIDE SEQUENCE [LARGE SCALE GENOMIC DNA]</scope>
    <source>
        <strain evidence="6 7">PBTS2</strain>
    </source>
</reference>
<keyword evidence="7" id="KW-1185">Reference proteome</keyword>
<dbReference type="EC" id="6.3.2.2" evidence="5"/>
<dbReference type="KEGG" id="rhs:A3Q41_02390"/>
<dbReference type="Proteomes" id="UP000076038">
    <property type="component" value="Chromosome"/>
</dbReference>
<dbReference type="OrthoDB" id="9803842at2"/>
<dbReference type="SUPFAM" id="SSF55931">
    <property type="entry name" value="Glutamine synthetase/guanido kinase"/>
    <property type="match status" value="1"/>
</dbReference>
<dbReference type="AlphaFoldDB" id="A0A143QL91"/>
<accession>A0A143QL91</accession>
<evidence type="ECO:0000256" key="5">
    <source>
        <dbReference type="HAMAP-Rule" id="MF_01609"/>
    </source>
</evidence>
<evidence type="ECO:0000256" key="3">
    <source>
        <dbReference type="ARBA" id="ARBA00022840"/>
    </source>
</evidence>
<dbReference type="GO" id="GO:0005524">
    <property type="term" value="F:ATP binding"/>
    <property type="evidence" value="ECO:0007669"/>
    <property type="project" value="UniProtKB-KW"/>
</dbReference>
<dbReference type="InterPro" id="IPR011793">
    <property type="entry name" value="YbdK"/>
</dbReference>
<dbReference type="PATRIC" id="fig|1653479.3.peg.2420"/>
<comment type="catalytic activity">
    <reaction evidence="4 5">
        <text>L-cysteine + L-glutamate + ATP = gamma-L-glutamyl-L-cysteine + ADP + phosphate + H(+)</text>
        <dbReference type="Rhea" id="RHEA:13285"/>
        <dbReference type="ChEBI" id="CHEBI:15378"/>
        <dbReference type="ChEBI" id="CHEBI:29985"/>
        <dbReference type="ChEBI" id="CHEBI:30616"/>
        <dbReference type="ChEBI" id="CHEBI:35235"/>
        <dbReference type="ChEBI" id="CHEBI:43474"/>
        <dbReference type="ChEBI" id="CHEBI:58173"/>
        <dbReference type="ChEBI" id="CHEBI:456216"/>
        <dbReference type="EC" id="6.3.2.2"/>
    </reaction>
</comment>
<dbReference type="RefSeq" id="WP_048317428.1">
    <property type="nucleotide sequence ID" value="NZ_CP015220.1"/>
</dbReference>
<dbReference type="PANTHER" id="PTHR36510:SF1">
    <property type="entry name" value="GLUTAMATE--CYSTEINE LIGASE 2-RELATED"/>
    <property type="match status" value="1"/>
</dbReference>
<keyword evidence="1 5" id="KW-0436">Ligase</keyword>
<reference evidence="7" key="2">
    <citation type="submission" date="2016-04" db="EMBL/GenBank/DDBJ databases">
        <title>Complete Genome and Plasmid Sequences for Rhodococcus fascians D188 and Draft Sequences for Rhodococcus spp. Isolates PBTS 1 and PBTS 2.</title>
        <authorList>
            <person name="Stamer R."/>
            <person name="Vereecke D."/>
            <person name="Zhang Y."/>
            <person name="Schilkey F."/>
            <person name="Devitt N."/>
            <person name="Randall J."/>
        </authorList>
    </citation>
    <scope>NUCLEOTIDE SEQUENCE [LARGE SCALE GENOMIC DNA]</scope>
    <source>
        <strain evidence="7">PBTS2</strain>
    </source>
</reference>
<evidence type="ECO:0000313" key="6">
    <source>
        <dbReference type="EMBL" id="AMY23691.1"/>
    </source>
</evidence>
<dbReference type="Pfam" id="PF04107">
    <property type="entry name" value="GCS2"/>
    <property type="match status" value="1"/>
</dbReference>